<organism evidence="2 3">
    <name type="scientific">Oceanihabitans sediminis</name>
    <dbReference type="NCBI Taxonomy" id="1812012"/>
    <lineage>
        <taxon>Bacteria</taxon>
        <taxon>Pseudomonadati</taxon>
        <taxon>Bacteroidota</taxon>
        <taxon>Flavobacteriia</taxon>
        <taxon>Flavobacteriales</taxon>
        <taxon>Flavobacteriaceae</taxon>
        <taxon>Oceanihabitans</taxon>
    </lineage>
</organism>
<proteinExistence type="predicted"/>
<dbReference type="AlphaFoldDB" id="A0A368P0I1"/>
<evidence type="ECO:0000313" key="3">
    <source>
        <dbReference type="Proteomes" id="UP000252249"/>
    </source>
</evidence>
<accession>A0A368P0I1</accession>
<dbReference type="EMBL" id="QPIG01000011">
    <property type="protein sequence ID" value="RCU56357.1"/>
    <property type="molecule type" value="Genomic_DNA"/>
</dbReference>
<gene>
    <name evidence="2" type="ORF">DU428_13270</name>
</gene>
<comment type="caution">
    <text evidence="2">The sequence shown here is derived from an EMBL/GenBank/DDBJ whole genome shotgun (WGS) entry which is preliminary data.</text>
</comment>
<dbReference type="Proteomes" id="UP000252249">
    <property type="component" value="Unassembled WGS sequence"/>
</dbReference>
<dbReference type="OrthoDB" id="1431305at2"/>
<name>A0A368P0I1_9FLAO</name>
<sequence length="395" mass="46244">MKKIILPFLILVSLFAHSQSNTQIEIDTLEVNFDIKNIVEVNSLVLQIKGGINSVAQKKINDDIKKHFEYTPFNDSTYVNKLHDYYEIDSTQLNYGPNEKYGDGITENFTVEYLSNNILNISIFSQIYPYLGRPQFFFKSLIYDLNTGDKLIFDDFFSIPTDTLKSIFNSEGYHIYWDNDAQKLKKEKLKELVWVDNICPEFYFNYIEDELYLMIRPTCLGPALIDYGIPLKKLKQFVEHFEFKNKLQLWGTDINSLIGQDRLQFGKKIVFEDYPIQYIGGYLLPIDNFDNSFGIQEYSSSDKRILLFFKSIDTHQDIIIDILEIDNSELENRILTEYCITKNGLETEIIALVNPTETEFHTKIIKAWRANRKTGKFENVNERKIEKCPNHSYGL</sequence>
<reference evidence="2 3" key="1">
    <citation type="submission" date="2018-07" db="EMBL/GenBank/DDBJ databases">
        <title>Oceanihabitans testaceum sp. nov., isolated from marine sediment.</title>
        <authorList>
            <person name="Li C.-M."/>
        </authorList>
    </citation>
    <scope>NUCLEOTIDE SEQUENCE [LARGE SCALE GENOMIC DNA]</scope>
    <source>
        <strain evidence="2 3">S9-10</strain>
    </source>
</reference>
<feature type="signal peptide" evidence="1">
    <location>
        <begin position="1"/>
        <end position="18"/>
    </location>
</feature>
<protein>
    <recommendedName>
        <fullName evidence="4">DUF3298 domain-containing protein</fullName>
    </recommendedName>
</protein>
<feature type="chain" id="PRO_5016967264" description="DUF3298 domain-containing protein" evidence="1">
    <location>
        <begin position="19"/>
        <end position="395"/>
    </location>
</feature>
<dbReference type="RefSeq" id="WP_113966855.1">
    <property type="nucleotide sequence ID" value="NZ_QNRP01000021.1"/>
</dbReference>
<keyword evidence="1" id="KW-0732">Signal</keyword>
<evidence type="ECO:0000256" key="1">
    <source>
        <dbReference type="SAM" id="SignalP"/>
    </source>
</evidence>
<evidence type="ECO:0008006" key="4">
    <source>
        <dbReference type="Google" id="ProtNLM"/>
    </source>
</evidence>
<evidence type="ECO:0000313" key="2">
    <source>
        <dbReference type="EMBL" id="RCU56357.1"/>
    </source>
</evidence>
<keyword evidence="3" id="KW-1185">Reference proteome</keyword>